<dbReference type="AlphaFoldDB" id="A0A6A5GPD6"/>
<evidence type="ECO:0000313" key="2">
    <source>
        <dbReference type="EMBL" id="KAF1756282.1"/>
    </source>
</evidence>
<dbReference type="EMBL" id="WUAV01000004">
    <property type="protein sequence ID" value="KAF1756282.1"/>
    <property type="molecule type" value="Genomic_DNA"/>
</dbReference>
<feature type="domain" description="PAN-3" evidence="1">
    <location>
        <begin position="5"/>
        <end position="78"/>
    </location>
</feature>
<dbReference type="KEGG" id="crq:GCK72_012735"/>
<organism evidence="2 3">
    <name type="scientific">Caenorhabditis remanei</name>
    <name type="common">Caenorhabditis vulgaris</name>
    <dbReference type="NCBI Taxonomy" id="31234"/>
    <lineage>
        <taxon>Eukaryota</taxon>
        <taxon>Metazoa</taxon>
        <taxon>Ecdysozoa</taxon>
        <taxon>Nematoda</taxon>
        <taxon>Chromadorea</taxon>
        <taxon>Rhabditida</taxon>
        <taxon>Rhabditina</taxon>
        <taxon>Rhabditomorpha</taxon>
        <taxon>Rhabditoidea</taxon>
        <taxon>Rhabditidae</taxon>
        <taxon>Peloderinae</taxon>
        <taxon>Caenorhabditis</taxon>
    </lineage>
</organism>
<comment type="caution">
    <text evidence="2">The sequence shown here is derived from an EMBL/GenBank/DDBJ whole genome shotgun (WGS) entry which is preliminary data.</text>
</comment>
<evidence type="ECO:0000313" key="3">
    <source>
        <dbReference type="Proteomes" id="UP000483820"/>
    </source>
</evidence>
<dbReference type="Pfam" id="PF08277">
    <property type="entry name" value="PAN_3"/>
    <property type="match status" value="1"/>
</dbReference>
<dbReference type="Proteomes" id="UP000483820">
    <property type="component" value="Chromosome IV"/>
</dbReference>
<dbReference type="InterPro" id="IPR006583">
    <property type="entry name" value="PAN-3_domain"/>
</dbReference>
<dbReference type="RefSeq" id="XP_053584130.1">
    <property type="nucleotide sequence ID" value="XM_053729358.1"/>
</dbReference>
<reference evidence="2 3" key="1">
    <citation type="submission" date="2019-12" db="EMBL/GenBank/DDBJ databases">
        <title>Chromosome-level assembly of the Caenorhabditis remanei genome.</title>
        <authorList>
            <person name="Teterina A.A."/>
            <person name="Willis J.H."/>
            <person name="Phillips P.C."/>
        </authorList>
    </citation>
    <scope>NUCLEOTIDE SEQUENCE [LARGE SCALE GENOMIC DNA]</scope>
    <source>
        <strain evidence="2 3">PX506</strain>
        <tissue evidence="2">Whole organism</tissue>
    </source>
</reference>
<evidence type="ECO:0000259" key="1">
    <source>
        <dbReference type="Pfam" id="PF08277"/>
    </source>
</evidence>
<dbReference type="PANTHER" id="PTHR47629">
    <property type="entry name" value="C-TYPE LECTIN-RELATED"/>
    <property type="match status" value="1"/>
</dbReference>
<name>A0A6A5GPD6_CAERE</name>
<proteinExistence type="predicted"/>
<protein>
    <recommendedName>
        <fullName evidence="1">PAN-3 domain-containing protein</fullName>
    </recommendedName>
</protein>
<dbReference type="GeneID" id="9827860"/>
<dbReference type="PANTHER" id="PTHR47629:SF1">
    <property type="entry name" value="C-TYPE LECTIN DOMAIN-CONTAINING PROTEIN-RELATED"/>
    <property type="match status" value="1"/>
</dbReference>
<gene>
    <name evidence="2" type="ORF">GCK72_012735</name>
</gene>
<sequence>MEKVVIVWGKPESYDVCTSRNDLKWMDCIKFCKESVAIPLCALAATDYKDMCYFCPYEGVTSVTPGIADERNKVAFRIMVNLFNFSTLKFWIQVDTTSLDYCPSGRESHGWCITLIQTSPPLNYAAAVQGAVDNCGKGILSGVTSQWEMDIVVYQGGKIYANLQNMSFYIRMDGKRTAECEATPTTEECMSVQGFDTMDKDVTSFQFYDWITDSSAGATTGKQCIVTVFDGVNNGKQDFGECGDTTSLPVYAFVCGLEPVA</sequence>
<dbReference type="CTD" id="9827860"/>
<accession>A0A6A5GPD6</accession>